<dbReference type="GO" id="GO:0005886">
    <property type="term" value="C:plasma membrane"/>
    <property type="evidence" value="ECO:0007669"/>
    <property type="project" value="UniProtKB-SubCell"/>
</dbReference>
<evidence type="ECO:0000256" key="7">
    <source>
        <dbReference type="PIRSR" id="PIRSR600223-1"/>
    </source>
</evidence>
<evidence type="ECO:0000256" key="2">
    <source>
        <dbReference type="ARBA" id="ARBA00004401"/>
    </source>
</evidence>
<dbReference type="PANTHER" id="PTHR43390:SF1">
    <property type="entry name" value="CHLOROPLAST PROCESSING PEPTIDASE"/>
    <property type="match status" value="1"/>
</dbReference>
<evidence type="ECO:0000256" key="6">
    <source>
        <dbReference type="ARBA" id="ARBA00022801"/>
    </source>
</evidence>
<feature type="domain" description="Peptidase S26" evidence="10">
    <location>
        <begin position="10"/>
        <end position="165"/>
    </location>
</feature>
<comment type="catalytic activity">
    <reaction evidence="1 8">
        <text>Cleavage of hydrophobic, N-terminal signal or leader sequences from secreted and periplasmic proteins.</text>
        <dbReference type="EC" id="3.4.21.89"/>
    </reaction>
</comment>
<dbReference type="InterPro" id="IPR019533">
    <property type="entry name" value="Peptidase_S26"/>
</dbReference>
<protein>
    <recommendedName>
        <fullName evidence="4 8">Signal peptidase I</fullName>
        <ecNumber evidence="4 8">3.4.21.89</ecNumber>
    </recommendedName>
</protein>
<dbReference type="PROSITE" id="PS00761">
    <property type="entry name" value="SPASE_I_3"/>
    <property type="match status" value="1"/>
</dbReference>
<keyword evidence="12" id="KW-1185">Reference proteome</keyword>
<dbReference type="PRINTS" id="PR00727">
    <property type="entry name" value="LEADERPTASE"/>
</dbReference>
<evidence type="ECO:0000259" key="10">
    <source>
        <dbReference type="Pfam" id="PF10502"/>
    </source>
</evidence>
<dbReference type="CDD" id="cd06530">
    <property type="entry name" value="S26_SPase_I"/>
    <property type="match status" value="1"/>
</dbReference>
<dbReference type="GO" id="GO:0006465">
    <property type="term" value="P:signal peptide processing"/>
    <property type="evidence" value="ECO:0007669"/>
    <property type="project" value="InterPro"/>
</dbReference>
<dbReference type="SUPFAM" id="SSF51306">
    <property type="entry name" value="LexA/Signal peptidase"/>
    <property type="match status" value="1"/>
</dbReference>
<dbReference type="Gene3D" id="2.10.109.10">
    <property type="entry name" value="Umud Fragment, subunit A"/>
    <property type="match status" value="1"/>
</dbReference>
<feature type="transmembrane region" description="Helical" evidence="8">
    <location>
        <begin position="12"/>
        <end position="31"/>
    </location>
</feature>
<evidence type="ECO:0000256" key="3">
    <source>
        <dbReference type="ARBA" id="ARBA00009370"/>
    </source>
</evidence>
<dbReference type="InterPro" id="IPR019756">
    <property type="entry name" value="Pept_S26A_signal_pept_1_Ser-AS"/>
</dbReference>
<keyword evidence="8" id="KW-0812">Transmembrane</keyword>
<reference evidence="11 12" key="1">
    <citation type="submission" date="2019-08" db="EMBL/GenBank/DDBJ databases">
        <title>Calorimonas adulescens gen. nov., sp. nov., an anaerobic thermophilic bacterium from Sakhalin hot spring.</title>
        <authorList>
            <person name="Khomyakova M.A."/>
            <person name="Merkel A.Y."/>
            <person name="Novikov A."/>
            <person name="Bonch-Osmolovskaya E.A."/>
            <person name="Slobodkin A.I."/>
        </authorList>
    </citation>
    <scope>NUCLEOTIDE SEQUENCE [LARGE SCALE GENOMIC DNA]</scope>
    <source>
        <strain evidence="11 12">A05MB</strain>
    </source>
</reference>
<dbReference type="NCBIfam" id="TIGR02227">
    <property type="entry name" value="sigpep_I_bact"/>
    <property type="match status" value="1"/>
</dbReference>
<dbReference type="PROSITE" id="PS00760">
    <property type="entry name" value="SPASE_I_2"/>
    <property type="match status" value="1"/>
</dbReference>
<evidence type="ECO:0000256" key="8">
    <source>
        <dbReference type="RuleBase" id="RU003993"/>
    </source>
</evidence>
<dbReference type="EC" id="3.4.21.89" evidence="4 8"/>
<dbReference type="GO" id="GO:0009003">
    <property type="term" value="F:signal peptidase activity"/>
    <property type="evidence" value="ECO:0007669"/>
    <property type="project" value="UniProtKB-EC"/>
</dbReference>
<dbReference type="InterPro" id="IPR019757">
    <property type="entry name" value="Pept_S26A_signal_pept_1_Lys-AS"/>
</dbReference>
<evidence type="ECO:0000256" key="1">
    <source>
        <dbReference type="ARBA" id="ARBA00000677"/>
    </source>
</evidence>
<accession>A0A5D8QFT7</accession>
<comment type="similarity">
    <text evidence="3 9">Belongs to the peptidase S26 family.</text>
</comment>
<dbReference type="GO" id="GO:0004252">
    <property type="term" value="F:serine-type endopeptidase activity"/>
    <property type="evidence" value="ECO:0007669"/>
    <property type="project" value="InterPro"/>
</dbReference>
<dbReference type="InterPro" id="IPR036286">
    <property type="entry name" value="LexA/Signal_pep-like_sf"/>
</dbReference>
<evidence type="ECO:0000313" key="12">
    <source>
        <dbReference type="Proteomes" id="UP000322976"/>
    </source>
</evidence>
<feature type="active site" evidence="7">
    <location>
        <position position="83"/>
    </location>
</feature>
<evidence type="ECO:0000313" key="11">
    <source>
        <dbReference type="EMBL" id="TZE83371.1"/>
    </source>
</evidence>
<evidence type="ECO:0000256" key="9">
    <source>
        <dbReference type="RuleBase" id="RU362042"/>
    </source>
</evidence>
<name>A0A5D8QFT7_9THEO</name>
<dbReference type="AlphaFoldDB" id="A0A5D8QFT7"/>
<feature type="active site" evidence="7">
    <location>
        <position position="40"/>
    </location>
</feature>
<keyword evidence="5 8" id="KW-0645">Protease</keyword>
<evidence type="ECO:0000256" key="4">
    <source>
        <dbReference type="ARBA" id="ARBA00013208"/>
    </source>
</evidence>
<organism evidence="11 12">
    <name type="scientific">Calorimonas adulescens</name>
    <dbReference type="NCBI Taxonomy" id="2606906"/>
    <lineage>
        <taxon>Bacteria</taxon>
        <taxon>Bacillati</taxon>
        <taxon>Bacillota</taxon>
        <taxon>Clostridia</taxon>
        <taxon>Thermoanaerobacterales</taxon>
        <taxon>Thermoanaerobacteraceae</taxon>
        <taxon>Calorimonas</taxon>
    </lineage>
</organism>
<dbReference type="Pfam" id="PF10502">
    <property type="entry name" value="Peptidase_S26"/>
    <property type="match status" value="1"/>
</dbReference>
<keyword evidence="6 8" id="KW-0378">Hydrolase</keyword>
<dbReference type="PANTHER" id="PTHR43390">
    <property type="entry name" value="SIGNAL PEPTIDASE I"/>
    <property type="match status" value="1"/>
</dbReference>
<keyword evidence="8" id="KW-0472">Membrane</keyword>
<evidence type="ECO:0000256" key="5">
    <source>
        <dbReference type="ARBA" id="ARBA00022670"/>
    </source>
</evidence>
<comment type="subcellular location">
    <subcellularLocation>
        <location evidence="2">Cell membrane</location>
        <topology evidence="2">Single-pass type II membrane protein</topology>
    </subcellularLocation>
    <subcellularLocation>
        <location evidence="9">Membrane</location>
        <topology evidence="9">Single-pass type II membrane protein</topology>
    </subcellularLocation>
</comment>
<dbReference type="InterPro" id="IPR000223">
    <property type="entry name" value="Pept_S26A_signal_pept_1"/>
</dbReference>
<keyword evidence="8" id="KW-1133">Transmembrane helix</keyword>
<comment type="caution">
    <text evidence="11">The sequence shown here is derived from an EMBL/GenBank/DDBJ whole genome shotgun (WGS) entry which is preliminary data.</text>
</comment>
<dbReference type="InterPro" id="IPR019758">
    <property type="entry name" value="Pept_S26A_signal_pept_1_CS"/>
</dbReference>
<gene>
    <name evidence="11" type="primary">lepB</name>
    <name evidence="11" type="ORF">FWJ32_00350</name>
</gene>
<dbReference type="PROSITE" id="PS00501">
    <property type="entry name" value="SPASE_I_1"/>
    <property type="match status" value="1"/>
</dbReference>
<dbReference type="EMBL" id="VTPS01000001">
    <property type="protein sequence ID" value="TZE83371.1"/>
    <property type="molecule type" value="Genomic_DNA"/>
</dbReference>
<dbReference type="Proteomes" id="UP000322976">
    <property type="component" value="Unassembled WGS sequence"/>
</dbReference>
<proteinExistence type="inferred from homology"/>
<sequence length="174" mass="20079">MDKKTMNEVLSWIEVIVVAFVIAFLIRGFIFEPITVNGDSMIPTLHNGDDLIVFKLPYRFSPPKYGDIIVFKYPSDPRYHYIKRVIGLPGDSIEIKDGEVYVNGKKLIEPYINEKTLMDFKLDKVPDDTVFVLGDNRNWSRDSRYPDVGPVPFKNIIGKATIRIWPLNKFGLLR</sequence>